<comment type="caution">
    <text evidence="7">The sequence shown here is derived from an EMBL/GenBank/DDBJ whole genome shotgun (WGS) entry which is preliminary data.</text>
</comment>
<protein>
    <submittedName>
        <fullName evidence="7">Glycine--tRNA ligase beta subunit</fullName>
    </submittedName>
</protein>
<evidence type="ECO:0000256" key="1">
    <source>
        <dbReference type="ARBA" id="ARBA00022723"/>
    </source>
</evidence>
<feature type="region of interest" description="Disordered" evidence="5">
    <location>
        <begin position="1"/>
        <end position="58"/>
    </location>
</feature>
<accession>A0AAE1LLF3</accession>
<feature type="compositionally biased region" description="Acidic residues" evidence="5">
    <location>
        <begin position="10"/>
        <end position="23"/>
    </location>
</feature>
<evidence type="ECO:0000256" key="3">
    <source>
        <dbReference type="ARBA" id="ARBA00022833"/>
    </source>
</evidence>
<evidence type="ECO:0000259" key="6">
    <source>
        <dbReference type="PROSITE" id="PS50808"/>
    </source>
</evidence>
<feature type="domain" description="BED-type" evidence="6">
    <location>
        <begin position="84"/>
        <end position="137"/>
    </location>
</feature>
<gene>
    <name evidence="7" type="ORF">KUF71_012103</name>
</gene>
<keyword evidence="2 4" id="KW-0863">Zinc-finger</keyword>
<dbReference type="AlphaFoldDB" id="A0AAE1LLF3"/>
<evidence type="ECO:0000256" key="5">
    <source>
        <dbReference type="SAM" id="MobiDB-lite"/>
    </source>
</evidence>
<reference evidence="7" key="2">
    <citation type="journal article" date="2023" name="BMC Genomics">
        <title>Pest status, molecular evolution, and epigenetic factors derived from the genome assembly of Frankliniella fusca, a thysanopteran phytovirus vector.</title>
        <authorList>
            <person name="Catto M.A."/>
            <person name="Labadie P.E."/>
            <person name="Jacobson A.L."/>
            <person name="Kennedy G.G."/>
            <person name="Srinivasan R."/>
            <person name="Hunt B.G."/>
        </authorList>
    </citation>
    <scope>NUCLEOTIDE SEQUENCE</scope>
    <source>
        <strain evidence="7">PL_HMW_Pooled</strain>
    </source>
</reference>
<evidence type="ECO:0000256" key="2">
    <source>
        <dbReference type="ARBA" id="ARBA00022771"/>
    </source>
</evidence>
<dbReference type="InterPro" id="IPR036236">
    <property type="entry name" value="Znf_C2H2_sf"/>
</dbReference>
<dbReference type="SUPFAM" id="SSF57667">
    <property type="entry name" value="beta-beta-alpha zinc fingers"/>
    <property type="match status" value="1"/>
</dbReference>
<organism evidence="7 8">
    <name type="scientific">Frankliniella fusca</name>
    <dbReference type="NCBI Taxonomy" id="407009"/>
    <lineage>
        <taxon>Eukaryota</taxon>
        <taxon>Metazoa</taxon>
        <taxon>Ecdysozoa</taxon>
        <taxon>Arthropoda</taxon>
        <taxon>Hexapoda</taxon>
        <taxon>Insecta</taxon>
        <taxon>Pterygota</taxon>
        <taxon>Neoptera</taxon>
        <taxon>Paraneoptera</taxon>
        <taxon>Thysanoptera</taxon>
        <taxon>Terebrantia</taxon>
        <taxon>Thripoidea</taxon>
        <taxon>Thripidae</taxon>
        <taxon>Frankliniella</taxon>
    </lineage>
</organism>
<keyword evidence="1" id="KW-0479">Metal-binding</keyword>
<evidence type="ECO:0000256" key="4">
    <source>
        <dbReference type="PROSITE-ProRule" id="PRU00027"/>
    </source>
</evidence>
<proteinExistence type="predicted"/>
<name>A0AAE1LLF3_9NEOP</name>
<evidence type="ECO:0000313" key="8">
    <source>
        <dbReference type="Proteomes" id="UP001219518"/>
    </source>
</evidence>
<dbReference type="EMBL" id="JAHWGI010001130">
    <property type="protein sequence ID" value="KAK3922864.1"/>
    <property type="molecule type" value="Genomic_DNA"/>
</dbReference>
<reference evidence="7" key="1">
    <citation type="submission" date="2021-07" db="EMBL/GenBank/DDBJ databases">
        <authorList>
            <person name="Catto M.A."/>
            <person name="Jacobson A."/>
            <person name="Kennedy G."/>
            <person name="Labadie P."/>
            <person name="Hunt B.G."/>
            <person name="Srinivasan R."/>
        </authorList>
    </citation>
    <scope>NUCLEOTIDE SEQUENCE</scope>
    <source>
        <strain evidence="7">PL_HMW_Pooled</strain>
        <tissue evidence="7">Head</tissue>
    </source>
</reference>
<evidence type="ECO:0000313" key="7">
    <source>
        <dbReference type="EMBL" id="KAK3922864.1"/>
    </source>
</evidence>
<dbReference type="GO" id="GO:0016874">
    <property type="term" value="F:ligase activity"/>
    <property type="evidence" value="ECO:0007669"/>
    <property type="project" value="UniProtKB-KW"/>
</dbReference>
<dbReference type="Pfam" id="PF02892">
    <property type="entry name" value="zf-BED"/>
    <property type="match status" value="1"/>
</dbReference>
<dbReference type="InterPro" id="IPR003656">
    <property type="entry name" value="Znf_BED"/>
</dbReference>
<dbReference type="Proteomes" id="UP001219518">
    <property type="component" value="Unassembled WGS sequence"/>
</dbReference>
<sequence length="147" mass="16517">MKKNFRSMTDWEDEEWAEDDPGDGDGRRTPRGDGPSNDTDGESAKEAENINAGEGSSQSVLSVFSTLEDEISALTEEERDMLYSPGSLAWYYFEKSANGEKATCKVCKKTRSAPTGTTSTLKNHFKKLGHTKEYNQYCKLEKIRKKN</sequence>
<dbReference type="GO" id="GO:0003677">
    <property type="term" value="F:DNA binding"/>
    <property type="evidence" value="ECO:0007669"/>
    <property type="project" value="InterPro"/>
</dbReference>
<keyword evidence="7" id="KW-0436">Ligase</keyword>
<dbReference type="GO" id="GO:0008270">
    <property type="term" value="F:zinc ion binding"/>
    <property type="evidence" value="ECO:0007669"/>
    <property type="project" value="UniProtKB-KW"/>
</dbReference>
<dbReference type="PROSITE" id="PS50808">
    <property type="entry name" value="ZF_BED"/>
    <property type="match status" value="1"/>
</dbReference>
<keyword evidence="8" id="KW-1185">Reference proteome</keyword>
<keyword evidence="3" id="KW-0862">Zinc</keyword>